<dbReference type="EMBL" id="GL888426">
    <property type="protein sequence ID" value="EGI61043.1"/>
    <property type="molecule type" value="Genomic_DNA"/>
</dbReference>
<dbReference type="AlphaFoldDB" id="F4WXP3"/>
<accession>F4WXP3</accession>
<evidence type="ECO:0000313" key="3">
    <source>
        <dbReference type="Proteomes" id="UP000007755"/>
    </source>
</evidence>
<organism evidence="3">
    <name type="scientific">Acromyrmex echinatior</name>
    <name type="common">Panamanian leafcutter ant</name>
    <name type="synonym">Acromyrmex octospinosus echinatior</name>
    <dbReference type="NCBI Taxonomy" id="103372"/>
    <lineage>
        <taxon>Eukaryota</taxon>
        <taxon>Metazoa</taxon>
        <taxon>Ecdysozoa</taxon>
        <taxon>Arthropoda</taxon>
        <taxon>Hexapoda</taxon>
        <taxon>Insecta</taxon>
        <taxon>Pterygota</taxon>
        <taxon>Neoptera</taxon>
        <taxon>Endopterygota</taxon>
        <taxon>Hymenoptera</taxon>
        <taxon>Apocrita</taxon>
        <taxon>Aculeata</taxon>
        <taxon>Formicoidea</taxon>
        <taxon>Formicidae</taxon>
        <taxon>Myrmicinae</taxon>
        <taxon>Acromyrmex</taxon>
    </lineage>
</organism>
<sequence length="492" mass="53740">MSPFILRYFSTALVMVPSSHVATAVMAHSGCSSYSRASSMAFSLTFADADTGATSGSIMARCSLRSWRALTFSALLALASAVNFSTCSGFKAGLPLDLLVISPSESEEITKSAVLLRPSRLSPPRDPSEAVDAILERASSEAAASARAPTLLQAGPGCAFRGVPPSSASPLLRSRATFRLNALRWAFLIRDFGSANQGIPSPRPRNQEKGTPSSPRELAYDSGLRNVSSGILASSPLLPVSGCGASPLMSFGGPSPPTTRAPLRVASPEAAPRTVQVTEAAHFRTLVAVATSNKIRRLDTINKNMAILHNGESKKNMDDNVVFHKNILKNATIFFLFAATMIGVYETRVAPSDNGLIELKKDRTGAAKTRILLFLLKSPLVFTSLEYLRWHEVQSRVKGIKFLDRKSRTDVRIVHPVEQVIASLRMLTHMPGLKRRRRRYRGVAKERKYKVENKTLPNFKPARSLIIWRDVVIFMNTIGEAETRILDTLYTI</sequence>
<feature type="region of interest" description="Disordered" evidence="1">
    <location>
        <begin position="196"/>
        <end position="220"/>
    </location>
</feature>
<name>F4WXP3_ACREC</name>
<reference evidence="2" key="1">
    <citation type="submission" date="2011-02" db="EMBL/GenBank/DDBJ databases">
        <title>The genome of the leaf-cutting ant Acromyrmex echinatior suggests key adaptations to social evolution and fungus farming.</title>
        <authorList>
            <person name="Nygaard S."/>
            <person name="Zhang G."/>
        </authorList>
    </citation>
    <scope>NUCLEOTIDE SEQUENCE</scope>
</reference>
<evidence type="ECO:0000313" key="2">
    <source>
        <dbReference type="EMBL" id="EGI61043.1"/>
    </source>
</evidence>
<protein>
    <submittedName>
        <fullName evidence="2">Uncharacterized protein</fullName>
    </submittedName>
</protein>
<gene>
    <name evidence="2" type="ORF">G5I_10732</name>
</gene>
<keyword evidence="3" id="KW-1185">Reference proteome</keyword>
<evidence type="ECO:0000256" key="1">
    <source>
        <dbReference type="SAM" id="MobiDB-lite"/>
    </source>
</evidence>
<proteinExistence type="predicted"/>
<dbReference type="Proteomes" id="UP000007755">
    <property type="component" value="Unassembled WGS sequence"/>
</dbReference>
<dbReference type="InParanoid" id="F4WXP3"/>